<dbReference type="InterPro" id="IPR050643">
    <property type="entry name" value="Periplasmic_pilus_chap"/>
</dbReference>
<dbReference type="InterPro" id="IPR036316">
    <property type="entry name" value="Pili_assmbl_chap_C_dom_sf"/>
</dbReference>
<keyword evidence="6" id="KW-0393">Immunoglobulin domain</keyword>
<sequence length="230" mass="25399">MLVFVKYRAMAWFAMLAVIVLFPLISHAGIIVGATRVVYHAENKEAELKVEATKDAGAYLIQSWVDTGDEKVKAPFVITPPLFRIDGGEENQLRIIYSGNPLPGDRESLFWVNVRSIPETDSEITNKLQIAIKTRMKLFYRPEGLGNPPKDFAEKLTFSRSGNTLTVVNNSPWYAIFNQLTLGGKPIKNAEWVAPHSSVNLSLAGMSGNQLSWKLINDYGGASDPGSTTL</sequence>
<proteinExistence type="inferred from homology"/>
<evidence type="ECO:0000256" key="2">
    <source>
        <dbReference type="ARBA" id="ARBA00007399"/>
    </source>
</evidence>
<keyword evidence="3" id="KW-0732">Signal</keyword>
<dbReference type="PANTHER" id="PTHR30251">
    <property type="entry name" value="PILUS ASSEMBLY CHAPERONE"/>
    <property type="match status" value="1"/>
</dbReference>
<evidence type="ECO:0000256" key="4">
    <source>
        <dbReference type="ARBA" id="ARBA00022764"/>
    </source>
</evidence>
<dbReference type="PRINTS" id="PR00969">
    <property type="entry name" value="CHAPERONPILI"/>
</dbReference>
<protein>
    <submittedName>
        <fullName evidence="9">FimC family chaperone protein</fullName>
    </submittedName>
</protein>
<evidence type="ECO:0000256" key="5">
    <source>
        <dbReference type="ARBA" id="ARBA00023186"/>
    </source>
</evidence>
<evidence type="ECO:0000313" key="10">
    <source>
        <dbReference type="Proteomes" id="UP000078407"/>
    </source>
</evidence>
<dbReference type="EMBL" id="LXEQ01000030">
    <property type="protein sequence ID" value="OAT28513.1"/>
    <property type="molecule type" value="Genomic_DNA"/>
</dbReference>
<dbReference type="Pfam" id="PF02753">
    <property type="entry name" value="PapD_C"/>
    <property type="match status" value="1"/>
</dbReference>
<dbReference type="PANTHER" id="PTHR30251:SF9">
    <property type="entry name" value="CHAPERONE PROTEIN CAF1M"/>
    <property type="match status" value="1"/>
</dbReference>
<dbReference type="SUPFAM" id="SSF49584">
    <property type="entry name" value="Periplasmic chaperone C-domain"/>
    <property type="match status" value="1"/>
</dbReference>
<dbReference type="Gene3D" id="2.60.40.10">
    <property type="entry name" value="Immunoglobulins"/>
    <property type="match status" value="2"/>
</dbReference>
<dbReference type="SUPFAM" id="SSF49354">
    <property type="entry name" value="PapD-like"/>
    <property type="match status" value="1"/>
</dbReference>
<evidence type="ECO:0000256" key="1">
    <source>
        <dbReference type="ARBA" id="ARBA00004418"/>
    </source>
</evidence>
<evidence type="ECO:0000259" key="8">
    <source>
        <dbReference type="Pfam" id="PF02753"/>
    </source>
</evidence>
<gene>
    <name evidence="9" type="ORF">M976_01806</name>
</gene>
<dbReference type="Pfam" id="PF00345">
    <property type="entry name" value="PapD_N"/>
    <property type="match status" value="1"/>
</dbReference>
<feature type="domain" description="Pili assembly chaperone C-terminal" evidence="8">
    <location>
        <begin position="167"/>
        <end position="223"/>
    </location>
</feature>
<dbReference type="InterPro" id="IPR013783">
    <property type="entry name" value="Ig-like_fold"/>
</dbReference>
<keyword evidence="5" id="KW-0143">Chaperone</keyword>
<dbReference type="InterPro" id="IPR001829">
    <property type="entry name" value="Pili_assmbl_chaperone_bac"/>
</dbReference>
<evidence type="ECO:0000256" key="6">
    <source>
        <dbReference type="ARBA" id="ARBA00023319"/>
    </source>
</evidence>
<reference evidence="9 10" key="1">
    <citation type="submission" date="2016-04" db="EMBL/GenBank/DDBJ databases">
        <title>ATOL: Assembling a taxonomically balanced genome-scale reconstruction of the evolutionary history of the Enterobacteriaceae.</title>
        <authorList>
            <person name="Plunkett G.III."/>
            <person name="Neeno-Eckwall E.C."/>
            <person name="Glasner J.D."/>
            <person name="Perna N.T."/>
        </authorList>
    </citation>
    <scope>NUCLEOTIDE SEQUENCE [LARGE SCALE GENOMIC DNA]</scope>
    <source>
        <strain evidence="9 10">ATCC 51602</strain>
    </source>
</reference>
<feature type="domain" description="Pili assembly chaperone N-terminal" evidence="7">
    <location>
        <begin position="29"/>
        <end position="145"/>
    </location>
</feature>
<comment type="similarity">
    <text evidence="2">Belongs to the periplasmic pilus chaperone family.</text>
</comment>
<evidence type="ECO:0000313" key="9">
    <source>
        <dbReference type="EMBL" id="OAT28513.1"/>
    </source>
</evidence>
<accession>A0ABX2W9H1</accession>
<name>A0ABX2W9H1_9ENTR</name>
<comment type="subcellular location">
    <subcellularLocation>
        <location evidence="1">Periplasm</location>
    </subcellularLocation>
</comment>
<evidence type="ECO:0000256" key="3">
    <source>
        <dbReference type="ARBA" id="ARBA00022729"/>
    </source>
</evidence>
<evidence type="ECO:0000259" key="7">
    <source>
        <dbReference type="Pfam" id="PF00345"/>
    </source>
</evidence>
<keyword evidence="10" id="KW-1185">Reference proteome</keyword>
<organism evidence="9 10">
    <name type="scientific">Buttiauxella ferragutiae ATCC 51602</name>
    <dbReference type="NCBI Taxonomy" id="1354252"/>
    <lineage>
        <taxon>Bacteria</taxon>
        <taxon>Pseudomonadati</taxon>
        <taxon>Pseudomonadota</taxon>
        <taxon>Gammaproteobacteria</taxon>
        <taxon>Enterobacterales</taxon>
        <taxon>Enterobacteriaceae</taxon>
        <taxon>Buttiauxella</taxon>
    </lineage>
</organism>
<dbReference type="InterPro" id="IPR016147">
    <property type="entry name" value="Pili_assmbl_chaperone_N"/>
</dbReference>
<keyword evidence="4" id="KW-0574">Periplasm</keyword>
<dbReference type="Proteomes" id="UP000078407">
    <property type="component" value="Unassembled WGS sequence"/>
</dbReference>
<comment type="caution">
    <text evidence="9">The sequence shown here is derived from an EMBL/GenBank/DDBJ whole genome shotgun (WGS) entry which is preliminary data.</text>
</comment>
<dbReference type="InterPro" id="IPR016148">
    <property type="entry name" value="Pili_assmbl_chaperone_C"/>
</dbReference>
<dbReference type="RefSeq" id="WP_232886948.1">
    <property type="nucleotide sequence ID" value="NZ_LXEQ01000030.1"/>
</dbReference>
<dbReference type="InterPro" id="IPR008962">
    <property type="entry name" value="PapD-like_sf"/>
</dbReference>